<dbReference type="PANTHER" id="PTHR48108:SF31">
    <property type="entry name" value="CBS DOMAIN AND CYCLIC NUCLEOTIDE-REGULATED NUCLEOTIDYLTRANSFERASE"/>
    <property type="match status" value="1"/>
</dbReference>
<protein>
    <submittedName>
        <fullName evidence="5">CBS domain-containing protein</fullName>
    </submittedName>
</protein>
<dbReference type="InterPro" id="IPR000644">
    <property type="entry name" value="CBS_dom"/>
</dbReference>
<feature type="domain" description="CBS" evidence="4">
    <location>
        <begin position="233"/>
        <end position="292"/>
    </location>
</feature>
<dbReference type="Pfam" id="PF10335">
    <property type="entry name" value="DUF294_C"/>
    <property type="match status" value="1"/>
</dbReference>
<dbReference type="InterPro" id="IPR046342">
    <property type="entry name" value="CBS_dom_sf"/>
</dbReference>
<dbReference type="RefSeq" id="WP_221873597.1">
    <property type="nucleotide sequence ID" value="NZ_JACWFH010000012.1"/>
</dbReference>
<comment type="caution">
    <text evidence="5">The sequence shown here is derived from an EMBL/GenBank/DDBJ whole genome shotgun (WGS) entry which is preliminary data.</text>
</comment>
<dbReference type="PROSITE" id="PS51371">
    <property type="entry name" value="CBS"/>
    <property type="match status" value="2"/>
</dbReference>
<evidence type="ECO:0000256" key="1">
    <source>
        <dbReference type="ARBA" id="ARBA00022737"/>
    </source>
</evidence>
<dbReference type="InterPro" id="IPR018821">
    <property type="entry name" value="DUF294_put_nucleoTrafse_sb-bd"/>
</dbReference>
<dbReference type="Pfam" id="PF03445">
    <property type="entry name" value="DUF294"/>
    <property type="match status" value="1"/>
</dbReference>
<dbReference type="InterPro" id="IPR018490">
    <property type="entry name" value="cNMP-bd_dom_sf"/>
</dbReference>
<dbReference type="Gene3D" id="2.60.120.10">
    <property type="entry name" value="Jelly Rolls"/>
    <property type="match status" value="1"/>
</dbReference>
<evidence type="ECO:0000313" key="5">
    <source>
        <dbReference type="EMBL" id="MBY0097380.1"/>
    </source>
</evidence>
<keyword evidence="6" id="KW-1185">Reference proteome</keyword>
<dbReference type="CDD" id="cd04587">
    <property type="entry name" value="CBS_pair_CAP-ED_NT_Pol-beta-like_DUF294_assoc"/>
    <property type="match status" value="1"/>
</dbReference>
<organism evidence="5 6">
    <name type="scientific">Mesobacillus maritimus</name>
    <dbReference type="NCBI Taxonomy" id="1643336"/>
    <lineage>
        <taxon>Bacteria</taxon>
        <taxon>Bacillati</taxon>
        <taxon>Bacillota</taxon>
        <taxon>Bacilli</taxon>
        <taxon>Bacillales</taxon>
        <taxon>Bacillaceae</taxon>
        <taxon>Mesobacillus</taxon>
    </lineage>
</organism>
<dbReference type="SUPFAM" id="SSF51206">
    <property type="entry name" value="cAMP-binding domain-like"/>
    <property type="match status" value="1"/>
</dbReference>
<sequence length="626" mass="71371">MDPQKHKNLYEAVRLHPLFQGLEHRAAFSLVQKCEQRDFKKQEIIEPREGLLVILSGLAEVFVEEEVLEILQKGELIGFSNLAEVVGKEFQVPEIQAMVQVRAVEDIRALFIPIEVVESRWKEPGVMEYLLAQVTVRLRDVYASLAEQVKLASDFGEKTPFMLRVQDIMIERLVTVDPETTVQEVAQTMSENHTSSVLVMEKEQLAGIITERDIVSRLVAKGKSYQTTASELMTPNPRTISRFAYYYEAISEMLLNGIKHLPVKDDKKTIGIVTLSDLFRKKNASVMRRLKSIEEGDEESLGQIKEAIYELTDTLIKEKVPAFTLLEVVTTLYDRVVVRVVELAEAKVWKEEENGTADRQGKPPSFAFFQMGSSGRGEQFMLTDQDHFLVYEDTGDPIYFKRLGMEITRLFEKAGYARCPGLMMASESAWRSSVSQWQERVRQWMLTSTNENLLLAQNFFSYRFVAGDERVSRMLDVGLEELVGRSKIFLYQLAQIERVQGKIPELDQPMISLFKKSRKSIDMKKEVLFPYHHSLQILALMNGILTGTPLEKIELLQEKGVFTADFADNLKSGIEQILAIYIRLRWGGAGSILALNTLSTREKDELALSLHTLRGLQSMVFARFSS</sequence>
<dbReference type="Proteomes" id="UP000769780">
    <property type="component" value="Unassembled WGS sequence"/>
</dbReference>
<keyword evidence="1" id="KW-0677">Repeat</keyword>
<dbReference type="EMBL" id="JACWFH010000012">
    <property type="protein sequence ID" value="MBY0097380.1"/>
    <property type="molecule type" value="Genomic_DNA"/>
</dbReference>
<evidence type="ECO:0000256" key="3">
    <source>
        <dbReference type="PROSITE-ProRule" id="PRU00703"/>
    </source>
</evidence>
<reference evidence="5 6" key="1">
    <citation type="submission" date="2020-07" db="EMBL/GenBank/DDBJ databases">
        <title>Fungal Genomes of the International Space Station.</title>
        <authorList>
            <person name="Seuylemezian A."/>
            <person name="Singh N.K."/>
            <person name="Wood J."/>
            <person name="Venkateswaran K."/>
        </authorList>
    </citation>
    <scope>NUCLEOTIDE SEQUENCE [LARGE SCALE GENOMIC DNA]</scope>
    <source>
        <strain evidence="5 6">PL-B2</strain>
    </source>
</reference>
<name>A0ABS7K5G7_9BACI</name>
<gene>
    <name evidence="5" type="ORF">H0185_11300</name>
</gene>
<dbReference type="SUPFAM" id="SSF54631">
    <property type="entry name" value="CBS-domain pair"/>
    <property type="match status" value="1"/>
</dbReference>
<dbReference type="PANTHER" id="PTHR48108">
    <property type="entry name" value="CBS DOMAIN-CONTAINING PROTEIN CBSX2, CHLOROPLASTIC"/>
    <property type="match status" value="1"/>
</dbReference>
<dbReference type="SMART" id="SM00116">
    <property type="entry name" value="CBS"/>
    <property type="match status" value="2"/>
</dbReference>
<keyword evidence="2" id="KW-0010">Activator</keyword>
<keyword evidence="3" id="KW-0129">CBS domain</keyword>
<accession>A0ABS7K5G7</accession>
<dbReference type="InterPro" id="IPR005105">
    <property type="entry name" value="GlnD_Uridyltrans_N"/>
</dbReference>
<dbReference type="InterPro" id="IPR051462">
    <property type="entry name" value="CBS_domain-containing"/>
</dbReference>
<dbReference type="InterPro" id="IPR014710">
    <property type="entry name" value="RmlC-like_jellyroll"/>
</dbReference>
<evidence type="ECO:0000256" key="2">
    <source>
        <dbReference type="ARBA" id="ARBA00023159"/>
    </source>
</evidence>
<dbReference type="Pfam" id="PF00571">
    <property type="entry name" value="CBS"/>
    <property type="match status" value="2"/>
</dbReference>
<dbReference type="Gene3D" id="3.10.580.10">
    <property type="entry name" value="CBS-domain"/>
    <property type="match status" value="1"/>
</dbReference>
<evidence type="ECO:0000259" key="4">
    <source>
        <dbReference type="PROSITE" id="PS51371"/>
    </source>
</evidence>
<dbReference type="CDD" id="cd05401">
    <property type="entry name" value="NT_GlnE_GlnD_like"/>
    <property type="match status" value="1"/>
</dbReference>
<proteinExistence type="predicted"/>
<evidence type="ECO:0000313" key="6">
    <source>
        <dbReference type="Proteomes" id="UP000769780"/>
    </source>
</evidence>
<feature type="domain" description="CBS" evidence="4">
    <location>
        <begin position="169"/>
        <end position="225"/>
    </location>
</feature>